<dbReference type="Proteomes" id="UP001233999">
    <property type="component" value="Unassembled WGS sequence"/>
</dbReference>
<reference evidence="3" key="2">
    <citation type="submission" date="2023-05" db="EMBL/GenBank/DDBJ databases">
        <authorList>
            <person name="Fouks B."/>
        </authorList>
    </citation>
    <scope>NUCLEOTIDE SEQUENCE</scope>
    <source>
        <strain evidence="3">Stay&amp;Tobe</strain>
        <tissue evidence="3">Testes</tissue>
    </source>
</reference>
<dbReference type="InterPro" id="IPR007867">
    <property type="entry name" value="GMC_OxRtase_C"/>
</dbReference>
<dbReference type="Gene3D" id="3.50.50.60">
    <property type="entry name" value="FAD/NAD(P)-binding domain"/>
    <property type="match status" value="1"/>
</dbReference>
<dbReference type="SUPFAM" id="SSF54373">
    <property type="entry name" value="FAD-linked reductases, C-terminal domain"/>
    <property type="match status" value="1"/>
</dbReference>
<comment type="caution">
    <text evidence="3">The sequence shown here is derived from an EMBL/GenBank/DDBJ whole genome shotgun (WGS) entry which is preliminary data.</text>
</comment>
<sequence length="351" mass="38871">MVYEGLRMSTSRAYIRPYLNIRDNLEVLINSQVTKLLIDKETVTATGVEYVDKSGNKHTISARKEVILSAGAINSPQLLLLSGIGPKEHLEEMGIDTIVDLPGVGQNLQNHVSISIDYLMATEENINTVTFDAVQEFIQNRTGNLTNTGLSSATMFVTSKYATDGVPDLQYFFGGYQGKCTRTGSRNECMDTEQIGNCGVRRLGAVPTNVLTLSRGYMKLNSSDPLDYPLLYTGDLEEQQDVDVLIDGLKFSIELTNTSSFKKYNITVDTTKMTGCEDYEFATDEYFECVIRNHTIPQNHQAGTCKMGPKEDTMAVLDKDLKIHGVNKLRVVDASFFPLNPNGNPTSVIIM</sequence>
<dbReference type="InterPro" id="IPR000172">
    <property type="entry name" value="GMC_OxRdtase_N"/>
</dbReference>
<dbReference type="GO" id="GO:0050660">
    <property type="term" value="F:flavin adenine dinucleotide binding"/>
    <property type="evidence" value="ECO:0007669"/>
    <property type="project" value="InterPro"/>
</dbReference>
<comment type="similarity">
    <text evidence="1">Belongs to the GMC oxidoreductase family.</text>
</comment>
<dbReference type="Pfam" id="PF05199">
    <property type="entry name" value="GMC_oxred_C"/>
    <property type="match status" value="1"/>
</dbReference>
<reference evidence="3" key="1">
    <citation type="journal article" date="2023" name="IScience">
        <title>Live-bearing cockroach genome reveals convergent evolutionary mechanisms linked to viviparity in insects and beyond.</title>
        <authorList>
            <person name="Fouks B."/>
            <person name="Harrison M.C."/>
            <person name="Mikhailova A.A."/>
            <person name="Marchal E."/>
            <person name="English S."/>
            <person name="Carruthers M."/>
            <person name="Jennings E.C."/>
            <person name="Chiamaka E.L."/>
            <person name="Frigard R.A."/>
            <person name="Pippel M."/>
            <person name="Attardo G.M."/>
            <person name="Benoit J.B."/>
            <person name="Bornberg-Bauer E."/>
            <person name="Tobe S.S."/>
        </authorList>
    </citation>
    <scope>NUCLEOTIDE SEQUENCE</scope>
    <source>
        <strain evidence="3">Stay&amp;Tobe</strain>
    </source>
</reference>
<dbReference type="SUPFAM" id="SSF51905">
    <property type="entry name" value="FAD/NAD(P)-binding domain"/>
    <property type="match status" value="1"/>
</dbReference>
<protein>
    <recommendedName>
        <fullName evidence="2">Glucose-methanol-choline oxidoreductase N-terminal domain-containing protein</fullName>
    </recommendedName>
</protein>
<dbReference type="Gene3D" id="3.30.560.10">
    <property type="entry name" value="Glucose Oxidase, domain 3"/>
    <property type="match status" value="1"/>
</dbReference>
<dbReference type="AlphaFoldDB" id="A0AAD8ADJ6"/>
<evidence type="ECO:0000313" key="4">
    <source>
        <dbReference type="Proteomes" id="UP001233999"/>
    </source>
</evidence>
<dbReference type="Pfam" id="PF00732">
    <property type="entry name" value="GMC_oxred_N"/>
    <property type="match status" value="1"/>
</dbReference>
<dbReference type="InterPro" id="IPR036188">
    <property type="entry name" value="FAD/NAD-bd_sf"/>
</dbReference>
<dbReference type="EMBL" id="JASPKZ010001964">
    <property type="protein sequence ID" value="KAJ9596745.1"/>
    <property type="molecule type" value="Genomic_DNA"/>
</dbReference>
<feature type="non-terminal residue" evidence="3">
    <location>
        <position position="1"/>
    </location>
</feature>
<dbReference type="InterPro" id="IPR012132">
    <property type="entry name" value="GMC_OxRdtase"/>
</dbReference>
<keyword evidence="4" id="KW-1185">Reference proteome</keyword>
<dbReference type="GO" id="GO:0016614">
    <property type="term" value="F:oxidoreductase activity, acting on CH-OH group of donors"/>
    <property type="evidence" value="ECO:0007669"/>
    <property type="project" value="InterPro"/>
</dbReference>
<gene>
    <name evidence="3" type="ORF">L9F63_012231</name>
</gene>
<evidence type="ECO:0000313" key="3">
    <source>
        <dbReference type="EMBL" id="KAJ9596745.1"/>
    </source>
</evidence>
<evidence type="ECO:0000259" key="2">
    <source>
        <dbReference type="PROSITE" id="PS00624"/>
    </source>
</evidence>
<dbReference type="PANTHER" id="PTHR11552:SF217">
    <property type="entry name" value="GLUCOSE DEHYDROGENASE [FAD, QUINONE]"/>
    <property type="match status" value="1"/>
</dbReference>
<dbReference type="PANTHER" id="PTHR11552">
    <property type="entry name" value="GLUCOSE-METHANOL-CHOLINE GMC OXIDOREDUCTASE"/>
    <property type="match status" value="1"/>
</dbReference>
<name>A0AAD8ADJ6_DIPPU</name>
<dbReference type="PROSITE" id="PS00624">
    <property type="entry name" value="GMC_OXRED_2"/>
    <property type="match status" value="1"/>
</dbReference>
<accession>A0AAD8ADJ6</accession>
<feature type="domain" description="Glucose-methanol-choline oxidoreductase N-terminal" evidence="2">
    <location>
        <begin position="71"/>
        <end position="85"/>
    </location>
</feature>
<evidence type="ECO:0000256" key="1">
    <source>
        <dbReference type="ARBA" id="ARBA00010790"/>
    </source>
</evidence>
<proteinExistence type="inferred from homology"/>
<organism evidence="3 4">
    <name type="scientific">Diploptera punctata</name>
    <name type="common">Pacific beetle cockroach</name>
    <dbReference type="NCBI Taxonomy" id="6984"/>
    <lineage>
        <taxon>Eukaryota</taxon>
        <taxon>Metazoa</taxon>
        <taxon>Ecdysozoa</taxon>
        <taxon>Arthropoda</taxon>
        <taxon>Hexapoda</taxon>
        <taxon>Insecta</taxon>
        <taxon>Pterygota</taxon>
        <taxon>Neoptera</taxon>
        <taxon>Polyneoptera</taxon>
        <taxon>Dictyoptera</taxon>
        <taxon>Blattodea</taxon>
        <taxon>Blaberoidea</taxon>
        <taxon>Blaberidae</taxon>
        <taxon>Diplopterinae</taxon>
        <taxon>Diploptera</taxon>
    </lineage>
</organism>